<dbReference type="AlphaFoldDB" id="A0A176WG72"/>
<proteinExistence type="predicted"/>
<dbReference type="EMBL" id="LVLJ01000950">
    <property type="protein sequence ID" value="OAE31894.1"/>
    <property type="molecule type" value="Genomic_DNA"/>
</dbReference>
<feature type="region of interest" description="Disordered" evidence="1">
    <location>
        <begin position="77"/>
        <end position="101"/>
    </location>
</feature>
<evidence type="ECO:0000256" key="1">
    <source>
        <dbReference type="SAM" id="MobiDB-lite"/>
    </source>
</evidence>
<comment type="caution">
    <text evidence="2">The sequence shown here is derived from an EMBL/GenBank/DDBJ whole genome shotgun (WGS) entry which is preliminary data.</text>
</comment>
<keyword evidence="3" id="KW-1185">Reference proteome</keyword>
<reference evidence="2" key="1">
    <citation type="submission" date="2016-03" db="EMBL/GenBank/DDBJ databases">
        <title>Mechanisms controlling the formation of the plant cell surface in tip-growing cells are functionally conserved among land plants.</title>
        <authorList>
            <person name="Honkanen S."/>
            <person name="Jones V.A."/>
            <person name="Morieri G."/>
            <person name="Champion C."/>
            <person name="Hetherington A.J."/>
            <person name="Kelly S."/>
            <person name="Saint-Marcoux D."/>
            <person name="Proust H."/>
            <person name="Prescott H."/>
            <person name="Dolan L."/>
        </authorList>
    </citation>
    <scope>NUCLEOTIDE SEQUENCE [LARGE SCALE GENOMIC DNA]</scope>
    <source>
        <tissue evidence="2">Whole gametophyte</tissue>
    </source>
</reference>
<gene>
    <name evidence="2" type="ORF">AXG93_2834s1260</name>
</gene>
<sequence>MESRRYLNVVWDMDLGRVDAREFGSGVGADACMSREPKQIRLIKAQKLSGHLAEQKHGRAASDRTTELRHELKHLVQTRHAVPRARPSAPRRQYLTSGAAS</sequence>
<evidence type="ECO:0000313" key="3">
    <source>
        <dbReference type="Proteomes" id="UP000077202"/>
    </source>
</evidence>
<organism evidence="2 3">
    <name type="scientific">Marchantia polymorpha subsp. ruderalis</name>
    <dbReference type="NCBI Taxonomy" id="1480154"/>
    <lineage>
        <taxon>Eukaryota</taxon>
        <taxon>Viridiplantae</taxon>
        <taxon>Streptophyta</taxon>
        <taxon>Embryophyta</taxon>
        <taxon>Marchantiophyta</taxon>
        <taxon>Marchantiopsida</taxon>
        <taxon>Marchantiidae</taxon>
        <taxon>Marchantiales</taxon>
        <taxon>Marchantiaceae</taxon>
        <taxon>Marchantia</taxon>
    </lineage>
</organism>
<name>A0A176WG72_MARPO</name>
<protein>
    <submittedName>
        <fullName evidence="2">Uncharacterized protein</fullName>
    </submittedName>
</protein>
<dbReference type="Proteomes" id="UP000077202">
    <property type="component" value="Unassembled WGS sequence"/>
</dbReference>
<evidence type="ECO:0000313" key="2">
    <source>
        <dbReference type="EMBL" id="OAE31894.1"/>
    </source>
</evidence>
<accession>A0A176WG72</accession>